<reference evidence="2 3" key="1">
    <citation type="journal article" date="2019" name="Sci. Rep.">
        <title>Orb-weaving spider Araneus ventricosus genome elucidates the spidroin gene catalogue.</title>
        <authorList>
            <person name="Kono N."/>
            <person name="Nakamura H."/>
            <person name="Ohtoshi R."/>
            <person name="Moran D.A.P."/>
            <person name="Shinohara A."/>
            <person name="Yoshida Y."/>
            <person name="Fujiwara M."/>
            <person name="Mori M."/>
            <person name="Tomita M."/>
            <person name="Arakawa K."/>
        </authorList>
    </citation>
    <scope>NUCLEOTIDE SEQUENCE [LARGE SCALE GENOMIC DNA]</scope>
</reference>
<keyword evidence="3" id="KW-1185">Reference proteome</keyword>
<dbReference type="Proteomes" id="UP000499080">
    <property type="component" value="Unassembled WGS sequence"/>
</dbReference>
<protein>
    <recommendedName>
        <fullName evidence="1">Integrase catalytic domain-containing protein</fullName>
    </recommendedName>
</protein>
<dbReference type="InterPro" id="IPR001584">
    <property type="entry name" value="Integrase_cat-core"/>
</dbReference>
<dbReference type="InterPro" id="IPR050951">
    <property type="entry name" value="Retrovirus_Pol_polyprotein"/>
</dbReference>
<evidence type="ECO:0000313" key="3">
    <source>
        <dbReference type="Proteomes" id="UP000499080"/>
    </source>
</evidence>
<dbReference type="PANTHER" id="PTHR37984">
    <property type="entry name" value="PROTEIN CBG26694"/>
    <property type="match status" value="1"/>
</dbReference>
<organism evidence="2 3">
    <name type="scientific">Araneus ventricosus</name>
    <name type="common">Orbweaver spider</name>
    <name type="synonym">Epeira ventricosa</name>
    <dbReference type="NCBI Taxonomy" id="182803"/>
    <lineage>
        <taxon>Eukaryota</taxon>
        <taxon>Metazoa</taxon>
        <taxon>Ecdysozoa</taxon>
        <taxon>Arthropoda</taxon>
        <taxon>Chelicerata</taxon>
        <taxon>Arachnida</taxon>
        <taxon>Araneae</taxon>
        <taxon>Araneomorphae</taxon>
        <taxon>Entelegynae</taxon>
        <taxon>Araneoidea</taxon>
        <taxon>Araneidae</taxon>
        <taxon>Araneus</taxon>
    </lineage>
</organism>
<dbReference type="InterPro" id="IPR012337">
    <property type="entry name" value="RNaseH-like_sf"/>
</dbReference>
<dbReference type="InterPro" id="IPR036397">
    <property type="entry name" value="RNaseH_sf"/>
</dbReference>
<dbReference type="PANTHER" id="PTHR37984:SF15">
    <property type="entry name" value="INTEGRASE CATALYTIC DOMAIN-CONTAINING PROTEIN"/>
    <property type="match status" value="1"/>
</dbReference>
<comment type="caution">
    <text evidence="2">The sequence shown here is derived from an EMBL/GenBank/DDBJ whole genome shotgun (WGS) entry which is preliminary data.</text>
</comment>
<proteinExistence type="predicted"/>
<gene>
    <name evidence="2" type="ORF">AVEN_114835_1</name>
</gene>
<dbReference type="OrthoDB" id="10068564at2759"/>
<dbReference type="GO" id="GO:0015074">
    <property type="term" value="P:DNA integration"/>
    <property type="evidence" value="ECO:0007669"/>
    <property type="project" value="InterPro"/>
</dbReference>
<dbReference type="Gene3D" id="3.30.420.10">
    <property type="entry name" value="Ribonuclease H-like superfamily/Ribonuclease H"/>
    <property type="match status" value="1"/>
</dbReference>
<dbReference type="SUPFAM" id="SSF53098">
    <property type="entry name" value="Ribonuclease H-like"/>
    <property type="match status" value="1"/>
</dbReference>
<evidence type="ECO:0000259" key="1">
    <source>
        <dbReference type="PROSITE" id="PS50994"/>
    </source>
</evidence>
<evidence type="ECO:0000313" key="2">
    <source>
        <dbReference type="EMBL" id="GBO08540.1"/>
    </source>
</evidence>
<dbReference type="AlphaFoldDB" id="A0A4Y2UAE0"/>
<name>A0A4Y2UAE0_ARAVE</name>
<feature type="domain" description="Integrase catalytic" evidence="1">
    <location>
        <begin position="1"/>
        <end position="94"/>
    </location>
</feature>
<accession>A0A4Y2UAE0</accession>
<sequence>MISRFGVPEKVASDSGTDFQSNLFSSLSKFSGAEQTRTTAYHPQSNGALERFHRHLKRAFIFLKTGWTLFRWCYSASERVLKYTSSLQEDYVLF</sequence>
<dbReference type="GO" id="GO:0003676">
    <property type="term" value="F:nucleic acid binding"/>
    <property type="evidence" value="ECO:0007669"/>
    <property type="project" value="InterPro"/>
</dbReference>
<dbReference type="PROSITE" id="PS50994">
    <property type="entry name" value="INTEGRASE"/>
    <property type="match status" value="1"/>
</dbReference>
<dbReference type="EMBL" id="BGPR01034244">
    <property type="protein sequence ID" value="GBO08540.1"/>
    <property type="molecule type" value="Genomic_DNA"/>
</dbReference>